<accession>A0A0L0BLV6</accession>
<dbReference type="Proteomes" id="UP000037069">
    <property type="component" value="Unassembled WGS sequence"/>
</dbReference>
<feature type="compositionally biased region" description="Basic and acidic residues" evidence="1">
    <location>
        <begin position="47"/>
        <end position="61"/>
    </location>
</feature>
<feature type="compositionally biased region" description="Basic and acidic residues" evidence="1">
    <location>
        <begin position="113"/>
        <end position="135"/>
    </location>
</feature>
<gene>
    <name evidence="2" type="ORF">FF38_00323</name>
</gene>
<proteinExistence type="predicted"/>
<name>A0A0L0BLV6_LUCCU</name>
<sequence length="267" mass="30223">MKNDDDTNNRKQQKQQHPKQNPLTPLFPIPTTAGNTNNNNKNQNDLPKVDDTAASDTKSEQNIHNSNQTHNTRYFSPTISALVRGLHDTGVRDVHTLQLPLFETDDEEEDEGNEKGSQKEKQNNDTEEQLQKEDTLKTKSHLVKNFLHHTISPNTLTNSSPKKTKSTSELSPTQDHEHQPPSHHQHHHLFHLHPSLPRFVVDLAGDPADNNNGDTEHKLLESHAPPSPGGARRLSQFNFNLRRFSHTHHTTVFVKHSLSLSNSVLKT</sequence>
<feature type="compositionally biased region" description="Low complexity" evidence="1">
    <location>
        <begin position="154"/>
        <end position="173"/>
    </location>
</feature>
<feature type="compositionally biased region" description="Low complexity" evidence="1">
    <location>
        <begin position="35"/>
        <end position="44"/>
    </location>
</feature>
<feature type="region of interest" description="Disordered" evidence="1">
    <location>
        <begin position="1"/>
        <end position="72"/>
    </location>
</feature>
<evidence type="ECO:0000313" key="2">
    <source>
        <dbReference type="EMBL" id="KNC20908.1"/>
    </source>
</evidence>
<reference evidence="2 3" key="1">
    <citation type="journal article" date="2015" name="Nat. Commun.">
        <title>Lucilia cuprina genome unlocks parasitic fly biology to underpin future interventions.</title>
        <authorList>
            <person name="Anstead C.A."/>
            <person name="Korhonen P.K."/>
            <person name="Young N.D."/>
            <person name="Hall R.S."/>
            <person name="Jex A.R."/>
            <person name="Murali S.C."/>
            <person name="Hughes D.S."/>
            <person name="Lee S.F."/>
            <person name="Perry T."/>
            <person name="Stroehlein A.J."/>
            <person name="Ansell B.R."/>
            <person name="Breugelmans B."/>
            <person name="Hofmann A."/>
            <person name="Qu J."/>
            <person name="Dugan S."/>
            <person name="Lee S.L."/>
            <person name="Chao H."/>
            <person name="Dinh H."/>
            <person name="Han Y."/>
            <person name="Doddapaneni H.V."/>
            <person name="Worley K.C."/>
            <person name="Muzny D.M."/>
            <person name="Ioannidis P."/>
            <person name="Waterhouse R.M."/>
            <person name="Zdobnov E.M."/>
            <person name="James P.J."/>
            <person name="Bagnall N.H."/>
            <person name="Kotze A.C."/>
            <person name="Gibbs R.A."/>
            <person name="Richards S."/>
            <person name="Batterham P."/>
            <person name="Gasser R.B."/>
        </authorList>
    </citation>
    <scope>NUCLEOTIDE SEQUENCE [LARGE SCALE GENOMIC DNA]</scope>
    <source>
        <strain evidence="2 3">LS</strain>
        <tissue evidence="2">Full body</tissue>
    </source>
</reference>
<feature type="region of interest" description="Disordered" evidence="1">
    <location>
        <begin position="99"/>
        <end position="135"/>
    </location>
</feature>
<organism evidence="2 3">
    <name type="scientific">Lucilia cuprina</name>
    <name type="common">Green bottle fly</name>
    <name type="synonym">Australian sheep blowfly</name>
    <dbReference type="NCBI Taxonomy" id="7375"/>
    <lineage>
        <taxon>Eukaryota</taxon>
        <taxon>Metazoa</taxon>
        <taxon>Ecdysozoa</taxon>
        <taxon>Arthropoda</taxon>
        <taxon>Hexapoda</taxon>
        <taxon>Insecta</taxon>
        <taxon>Pterygota</taxon>
        <taxon>Neoptera</taxon>
        <taxon>Endopterygota</taxon>
        <taxon>Diptera</taxon>
        <taxon>Brachycera</taxon>
        <taxon>Muscomorpha</taxon>
        <taxon>Oestroidea</taxon>
        <taxon>Calliphoridae</taxon>
        <taxon>Luciliinae</taxon>
        <taxon>Lucilia</taxon>
    </lineage>
</organism>
<evidence type="ECO:0000256" key="1">
    <source>
        <dbReference type="SAM" id="MobiDB-lite"/>
    </source>
</evidence>
<keyword evidence="3" id="KW-1185">Reference proteome</keyword>
<feature type="compositionally biased region" description="Polar residues" evidence="1">
    <location>
        <begin position="62"/>
        <end position="72"/>
    </location>
</feature>
<comment type="caution">
    <text evidence="2">The sequence shown here is derived from an EMBL/GenBank/DDBJ whole genome shotgun (WGS) entry which is preliminary data.</text>
</comment>
<protein>
    <submittedName>
        <fullName evidence="2">Uncharacterized protein</fullName>
    </submittedName>
</protein>
<dbReference type="AlphaFoldDB" id="A0A0L0BLV6"/>
<dbReference type="EMBL" id="JRES01001695">
    <property type="protein sequence ID" value="KNC20908.1"/>
    <property type="molecule type" value="Genomic_DNA"/>
</dbReference>
<feature type="region of interest" description="Disordered" evidence="1">
    <location>
        <begin position="148"/>
        <end position="188"/>
    </location>
</feature>
<feature type="compositionally biased region" description="Acidic residues" evidence="1">
    <location>
        <begin position="103"/>
        <end position="112"/>
    </location>
</feature>
<evidence type="ECO:0000313" key="3">
    <source>
        <dbReference type="Proteomes" id="UP000037069"/>
    </source>
</evidence>